<evidence type="ECO:0008006" key="5">
    <source>
        <dbReference type="Google" id="ProtNLM"/>
    </source>
</evidence>
<comment type="caution">
    <text evidence="3">The sequence shown here is derived from an EMBL/GenBank/DDBJ whole genome shotgun (WGS) entry which is preliminary data.</text>
</comment>
<name>A0A9Q8JHK4_9LACO</name>
<dbReference type="SUPFAM" id="SSF50249">
    <property type="entry name" value="Nucleic acid-binding proteins"/>
    <property type="match status" value="1"/>
</dbReference>
<evidence type="ECO:0000256" key="2">
    <source>
        <dbReference type="PROSITE-ProRule" id="PRU00252"/>
    </source>
</evidence>
<dbReference type="RefSeq" id="WP_145463968.1">
    <property type="nucleotide sequence ID" value="NZ_VNHC01000002.1"/>
</dbReference>
<organism evidence="3 4">
    <name type="scientific">Weissella cibaria</name>
    <dbReference type="NCBI Taxonomy" id="137591"/>
    <lineage>
        <taxon>Bacteria</taxon>
        <taxon>Bacillati</taxon>
        <taxon>Bacillota</taxon>
        <taxon>Bacilli</taxon>
        <taxon>Lactobacillales</taxon>
        <taxon>Lactobacillaceae</taxon>
        <taxon>Weissella</taxon>
    </lineage>
</organism>
<dbReference type="InterPro" id="IPR012340">
    <property type="entry name" value="NA-bd_OB-fold"/>
</dbReference>
<dbReference type="AlphaFoldDB" id="A0A9Q8JHK4"/>
<dbReference type="PROSITE" id="PS50935">
    <property type="entry name" value="SSB"/>
    <property type="match status" value="1"/>
</dbReference>
<gene>
    <name evidence="3" type="ORF">FO435_06255</name>
</gene>
<protein>
    <recommendedName>
        <fullName evidence="5">Single-stranded DNA-binding protein</fullName>
    </recommendedName>
</protein>
<dbReference type="Gene3D" id="2.40.50.140">
    <property type="entry name" value="Nucleic acid-binding proteins"/>
    <property type="match status" value="1"/>
</dbReference>
<reference evidence="3 4" key="1">
    <citation type="submission" date="2019-07" db="EMBL/GenBank/DDBJ databases">
        <title>Genome sequence of Weissella cibaria GK1.</title>
        <authorList>
            <person name="Choi H.-J."/>
        </authorList>
    </citation>
    <scope>NUCLEOTIDE SEQUENCE [LARGE SCALE GENOMIC DNA]</scope>
    <source>
        <strain evidence="3 4">GK1</strain>
    </source>
</reference>
<accession>A0A9Q8JHK4</accession>
<evidence type="ECO:0000313" key="3">
    <source>
        <dbReference type="EMBL" id="TVV27512.1"/>
    </source>
</evidence>
<evidence type="ECO:0000256" key="1">
    <source>
        <dbReference type="ARBA" id="ARBA00023125"/>
    </source>
</evidence>
<sequence length="153" mass="17578">MMQTNKHIGKVLKPFELDHIGSDEIPMVRLGLAVKRFPSAKAKTDFIYYVAYRDVAERLFKYANQKGLPVEIDFTQQSRIFENTEGKSVYRVENVVEKFMPWAQLDKKLMQGTDALERNATFENDDSVPGTAVENDAALDDFEQQLPSDYTVY</sequence>
<evidence type="ECO:0000313" key="4">
    <source>
        <dbReference type="Proteomes" id="UP000320012"/>
    </source>
</evidence>
<dbReference type="InterPro" id="IPR000424">
    <property type="entry name" value="Primosome_PriB/ssb"/>
</dbReference>
<dbReference type="Proteomes" id="UP000320012">
    <property type="component" value="Unassembled WGS sequence"/>
</dbReference>
<keyword evidence="1 2" id="KW-0238">DNA-binding</keyword>
<proteinExistence type="predicted"/>
<dbReference type="GO" id="GO:0003697">
    <property type="term" value="F:single-stranded DNA binding"/>
    <property type="evidence" value="ECO:0007669"/>
    <property type="project" value="InterPro"/>
</dbReference>
<dbReference type="EMBL" id="VNHC01000002">
    <property type="protein sequence ID" value="TVV27512.1"/>
    <property type="molecule type" value="Genomic_DNA"/>
</dbReference>